<dbReference type="Pfam" id="PF22124">
    <property type="entry name" value="Glyco_hydro_95_cat"/>
    <property type="match status" value="1"/>
</dbReference>
<dbReference type="Gene3D" id="1.50.10.10">
    <property type="match status" value="1"/>
</dbReference>
<evidence type="ECO:0000313" key="5">
    <source>
        <dbReference type="Proteomes" id="UP001367771"/>
    </source>
</evidence>
<gene>
    <name evidence="4" type="ORF">V8201_16005</name>
</gene>
<dbReference type="PANTHER" id="PTHR31084">
    <property type="entry name" value="ALPHA-L-FUCOSIDASE 2"/>
    <property type="match status" value="1"/>
</dbReference>
<dbReference type="InterPro" id="IPR049053">
    <property type="entry name" value="AFCA-like_C"/>
</dbReference>
<dbReference type="EMBL" id="JBBBDM010000011">
    <property type="protein sequence ID" value="MEI5688598.1"/>
    <property type="molecule type" value="Genomic_DNA"/>
</dbReference>
<keyword evidence="4" id="KW-0378">Hydrolase</keyword>
<feature type="domain" description="Alpha fucosidase A-like C-terminal" evidence="2">
    <location>
        <begin position="706"/>
        <end position="753"/>
    </location>
</feature>
<dbReference type="InterPro" id="IPR054363">
    <property type="entry name" value="GH95_cat"/>
</dbReference>
<dbReference type="InterPro" id="IPR027414">
    <property type="entry name" value="GH95_N_dom"/>
</dbReference>
<organism evidence="4 5">
    <name type="scientific">Sphingomonas kyungheensis</name>
    <dbReference type="NCBI Taxonomy" id="1069987"/>
    <lineage>
        <taxon>Bacteria</taxon>
        <taxon>Pseudomonadati</taxon>
        <taxon>Pseudomonadota</taxon>
        <taxon>Alphaproteobacteria</taxon>
        <taxon>Sphingomonadales</taxon>
        <taxon>Sphingomonadaceae</taxon>
        <taxon>Sphingomonas</taxon>
    </lineage>
</organism>
<evidence type="ECO:0000259" key="1">
    <source>
        <dbReference type="Pfam" id="PF14498"/>
    </source>
</evidence>
<keyword evidence="5" id="KW-1185">Reference proteome</keyword>
<dbReference type="PANTHER" id="PTHR31084:SF0">
    <property type="entry name" value="ALPHA-L-FUCOSIDASE 2"/>
    <property type="match status" value="1"/>
</dbReference>
<evidence type="ECO:0000259" key="3">
    <source>
        <dbReference type="Pfam" id="PF22124"/>
    </source>
</evidence>
<dbReference type="GO" id="GO:0016787">
    <property type="term" value="F:hydrolase activity"/>
    <property type="evidence" value="ECO:0007669"/>
    <property type="project" value="UniProtKB-KW"/>
</dbReference>
<name>A0ABU8H6N9_9SPHN</name>
<dbReference type="InterPro" id="IPR012341">
    <property type="entry name" value="6hp_glycosidase-like_sf"/>
</dbReference>
<evidence type="ECO:0000259" key="2">
    <source>
        <dbReference type="Pfam" id="PF21307"/>
    </source>
</evidence>
<feature type="domain" description="Glycosyl hydrolase family 95 N-terminal" evidence="1">
    <location>
        <begin position="34"/>
        <end position="279"/>
    </location>
</feature>
<evidence type="ECO:0000313" key="4">
    <source>
        <dbReference type="EMBL" id="MEI5688598.1"/>
    </source>
</evidence>
<protein>
    <submittedName>
        <fullName evidence="4">Glycoside hydrolase family 95 protein</fullName>
    </submittedName>
</protein>
<dbReference type="PIRSF" id="PIRSF007663">
    <property type="entry name" value="UCP007663"/>
    <property type="match status" value="1"/>
</dbReference>
<dbReference type="SUPFAM" id="SSF48208">
    <property type="entry name" value="Six-hairpin glycosidases"/>
    <property type="match status" value="1"/>
</dbReference>
<dbReference type="Pfam" id="PF21307">
    <property type="entry name" value="Glyco_hydro_95_C"/>
    <property type="match status" value="1"/>
</dbReference>
<accession>A0ABU8H6N9</accession>
<comment type="caution">
    <text evidence="4">The sequence shown here is derived from an EMBL/GenBank/DDBJ whole genome shotgun (WGS) entry which is preliminary data.</text>
</comment>
<dbReference type="Proteomes" id="UP001367771">
    <property type="component" value="Unassembled WGS sequence"/>
</dbReference>
<dbReference type="InterPro" id="IPR016518">
    <property type="entry name" value="Alpha-L-fucosidase"/>
</dbReference>
<dbReference type="RefSeq" id="WP_336545917.1">
    <property type="nucleotide sequence ID" value="NZ_JBBBDM010000011.1"/>
</dbReference>
<feature type="domain" description="Glycosyl hydrolase family 95 catalytic" evidence="3">
    <location>
        <begin position="307"/>
        <end position="704"/>
    </location>
</feature>
<sequence>MLVGGGAAFLLGLTAVDEAAQAGEPAGRRGHRLVATTPASEWLLGHPVGNGRIGAMMGGAVAQEVIALNHDSLWSGQPAERPDHDGRAALAAVRDAVFADDPRAADRLSKRLQGAFSQSYAPMANLLLDLSHDAPVSDYRRALDLDRGIATVSYRCAGTTFRRELFASHPDQIIILRLTADRAGALDGRIALATLLQGEAVAQDDRVTLTGKAPTRCAPDYRDVADPVAYSDRPGHGMAFATILSVETKGGRVASRGDALHVTGADAIVIRIAAATGFRGFDRMPDTPAATVVAEATRVLAAGGRPFATLRTRHLRDHQALYRRTALALTDAADDAEAAQVERLFHLGRYLLIAASRAGTMPANLQGLWNAKLRPPWSCNYTTNINVQMNYWPAESCNLSECHLPLIDHIERLAVNGARTARTLYGLPGWCVHHNSDLWAMTNPVGEGAGDPNWANWPMGGAWLARHVWDHYQFTGDRRFLAERGFPLLRGCADFCAAWLVADPAGARLTTAPSISPENLFVVAPGQTAAISAGCTMDLALIRELFRHCIAAAALVGDTSDLAPRLTALLDRLEPYRVGRYGQLQEWSQDYAEQDPGHRHVSHLYPLYPGAELTPQRTPTLATAGAVSLARREAHGGSSTGWSRAWATAIWARLGRREDTARSLTAFLGHAVAANLLDTHPMQPRPVFQIDGNFGITAAIAEMLLQSHDDVVALLPAMPAGWRSGNFTGLRARGGHTVDITWQPDAIHATVTAGGDALVLRAPPGFAVTTIRQGHRRCDFGRDDGVTRVRTRRWLRYAITLRPVPPAPATAA</sequence>
<dbReference type="Pfam" id="PF14498">
    <property type="entry name" value="Glyco_hyd_65N_2"/>
    <property type="match status" value="1"/>
</dbReference>
<reference evidence="4 5" key="1">
    <citation type="journal article" date="2013" name="Int. J. Syst. Evol. Microbiol.">
        <title>Sphingomonas kyungheensis sp. nov., a bacterium with ginsenoside-converting activity isolated from soil of a ginseng field.</title>
        <authorList>
            <person name="Son H.M."/>
            <person name="Yang J.E."/>
            <person name="Park Y."/>
            <person name="Han C.K."/>
            <person name="Kim S.G."/>
            <person name="Kook M."/>
            <person name="Yi T.H."/>
        </authorList>
    </citation>
    <scope>NUCLEOTIDE SEQUENCE [LARGE SCALE GENOMIC DNA]</scope>
    <source>
        <strain evidence="4 5">LMG 26582</strain>
    </source>
</reference>
<proteinExistence type="predicted"/>
<dbReference type="InterPro" id="IPR008928">
    <property type="entry name" value="6-hairpin_glycosidase_sf"/>
</dbReference>